<reference evidence="1 2" key="1">
    <citation type="journal article" date="2015" name="Sci. Rep.">
        <title>The power of single molecule real-time sequencing technology in the de novo assembly of a eukaryotic genome.</title>
        <authorList>
            <person name="Sakai H."/>
            <person name="Naito K."/>
            <person name="Ogiso-Tanaka E."/>
            <person name="Takahashi Y."/>
            <person name="Iseki K."/>
            <person name="Muto C."/>
            <person name="Satou K."/>
            <person name="Teruya K."/>
            <person name="Shiroma A."/>
            <person name="Shimoji M."/>
            <person name="Hirano T."/>
            <person name="Itoh T."/>
            <person name="Kaga A."/>
            <person name="Tomooka N."/>
        </authorList>
    </citation>
    <scope>NUCLEOTIDE SEQUENCE [LARGE SCALE GENOMIC DNA]</scope>
    <source>
        <strain evidence="2">cv. Shumari</strain>
    </source>
</reference>
<keyword evidence="2" id="KW-1185">Reference proteome</keyword>
<name>A0A0S3SMM2_PHAAN</name>
<protein>
    <submittedName>
        <fullName evidence="1">Uncharacterized protein</fullName>
    </submittedName>
</protein>
<organism evidence="1 2">
    <name type="scientific">Vigna angularis var. angularis</name>
    <dbReference type="NCBI Taxonomy" id="157739"/>
    <lineage>
        <taxon>Eukaryota</taxon>
        <taxon>Viridiplantae</taxon>
        <taxon>Streptophyta</taxon>
        <taxon>Embryophyta</taxon>
        <taxon>Tracheophyta</taxon>
        <taxon>Spermatophyta</taxon>
        <taxon>Magnoliopsida</taxon>
        <taxon>eudicotyledons</taxon>
        <taxon>Gunneridae</taxon>
        <taxon>Pentapetalae</taxon>
        <taxon>rosids</taxon>
        <taxon>fabids</taxon>
        <taxon>Fabales</taxon>
        <taxon>Fabaceae</taxon>
        <taxon>Papilionoideae</taxon>
        <taxon>50 kb inversion clade</taxon>
        <taxon>NPAAA clade</taxon>
        <taxon>indigoferoid/millettioid clade</taxon>
        <taxon>Phaseoleae</taxon>
        <taxon>Vigna</taxon>
    </lineage>
</organism>
<gene>
    <name evidence="1" type="primary">Vigan.08G061700</name>
    <name evidence="1" type="ORF">VIGAN_08061700</name>
</gene>
<dbReference type="EMBL" id="AP015041">
    <property type="protein sequence ID" value="BAT94050.1"/>
    <property type="molecule type" value="Genomic_DNA"/>
</dbReference>
<dbReference type="Proteomes" id="UP000291084">
    <property type="component" value="Chromosome 8"/>
</dbReference>
<dbReference type="AlphaFoldDB" id="A0A0S3SMM2"/>
<proteinExistence type="predicted"/>
<accession>A0A0S3SMM2</accession>
<sequence length="72" mass="8721">MKQIWFSNSYVTYLFPPCLCWKKLNNMYVFYPKSRHTRKLRIFVIVEQWIHLVDFFSTVEANGLDKGRVPYG</sequence>
<evidence type="ECO:0000313" key="2">
    <source>
        <dbReference type="Proteomes" id="UP000291084"/>
    </source>
</evidence>
<evidence type="ECO:0000313" key="1">
    <source>
        <dbReference type="EMBL" id="BAT94050.1"/>
    </source>
</evidence>